<gene>
    <name evidence="1" type="ORF">RUMHYD_02526</name>
</gene>
<dbReference type="PATRIC" id="fig|476272.21.peg.656"/>
<evidence type="ECO:0000313" key="2">
    <source>
        <dbReference type="Proteomes" id="UP000003100"/>
    </source>
</evidence>
<dbReference type="HOGENOM" id="CLU_3247959_0_0_9"/>
<reference evidence="1 2" key="2">
    <citation type="submission" date="2009-02" db="EMBL/GenBank/DDBJ databases">
        <title>Draft genome sequence of Blautia hydrogenotrophica DSM 10507 (Ruminococcus hydrogenotrophicus DSM 10507).</title>
        <authorList>
            <person name="Sudarsanam P."/>
            <person name="Ley R."/>
            <person name="Guruge J."/>
            <person name="Turnbaugh P.J."/>
            <person name="Mahowald M."/>
            <person name="Liep D."/>
            <person name="Gordon J."/>
        </authorList>
    </citation>
    <scope>NUCLEOTIDE SEQUENCE [LARGE SCALE GENOMIC DNA]</scope>
    <source>
        <strain evidence="2">DSM 10507 / JCM 14656 / S5a33</strain>
    </source>
</reference>
<proteinExistence type="predicted"/>
<organism evidence="1 2">
    <name type="scientific">Blautia hydrogenotrophica (strain DSM 10507 / JCM 14656 / S5a33)</name>
    <name type="common">Ruminococcus hydrogenotrophicus</name>
    <dbReference type="NCBI Taxonomy" id="476272"/>
    <lineage>
        <taxon>Bacteria</taxon>
        <taxon>Bacillati</taxon>
        <taxon>Bacillota</taxon>
        <taxon>Clostridia</taxon>
        <taxon>Lachnospirales</taxon>
        <taxon>Lachnospiraceae</taxon>
        <taxon>Blautia</taxon>
    </lineage>
</organism>
<name>C0CNS7_BLAHS</name>
<protein>
    <submittedName>
        <fullName evidence="1">Uncharacterized protein</fullName>
    </submittedName>
</protein>
<dbReference type="EMBL" id="ACBZ01000137">
    <property type="protein sequence ID" value="EEG48582.1"/>
    <property type="molecule type" value="Genomic_DNA"/>
</dbReference>
<dbReference type="AlphaFoldDB" id="C0CNS7"/>
<sequence>MLALENHKQKNVDSRLCLELEQRGEGMWRGKGLTCRLACTFY</sequence>
<comment type="caution">
    <text evidence="1">The sequence shown here is derived from an EMBL/GenBank/DDBJ whole genome shotgun (WGS) entry which is preliminary data.</text>
</comment>
<accession>C0CNS7</accession>
<reference evidence="1 2" key="1">
    <citation type="submission" date="2009-01" db="EMBL/GenBank/DDBJ databases">
        <authorList>
            <person name="Fulton L."/>
            <person name="Clifton S."/>
            <person name="Fulton B."/>
            <person name="Xu J."/>
            <person name="Minx P."/>
            <person name="Pepin K.H."/>
            <person name="Johnson M."/>
            <person name="Bhonagiri V."/>
            <person name="Nash W.E."/>
            <person name="Mardis E.R."/>
            <person name="Wilson R.K."/>
        </authorList>
    </citation>
    <scope>NUCLEOTIDE SEQUENCE [LARGE SCALE GENOMIC DNA]</scope>
    <source>
        <strain evidence="2">DSM 10507 / JCM 14656 / S5a33</strain>
    </source>
</reference>
<evidence type="ECO:0000313" key="1">
    <source>
        <dbReference type="EMBL" id="EEG48582.1"/>
    </source>
</evidence>
<dbReference type="Proteomes" id="UP000003100">
    <property type="component" value="Unassembled WGS sequence"/>
</dbReference>
<keyword evidence="2" id="KW-1185">Reference proteome</keyword>